<accession>A0ABR4HHL4</accession>
<protein>
    <submittedName>
        <fullName evidence="2">Uncharacterized protein</fullName>
    </submittedName>
</protein>
<reference evidence="2 3" key="1">
    <citation type="submission" date="2024-07" db="EMBL/GenBank/DDBJ databases">
        <title>Section-level genome sequencing and comparative genomics of Aspergillus sections Usti and Cavernicolus.</title>
        <authorList>
            <consortium name="Lawrence Berkeley National Laboratory"/>
            <person name="Nybo J.L."/>
            <person name="Vesth T.C."/>
            <person name="Theobald S."/>
            <person name="Frisvad J.C."/>
            <person name="Larsen T.O."/>
            <person name="Kjaerboelling I."/>
            <person name="Rothschild-Mancinelli K."/>
            <person name="Lyhne E.K."/>
            <person name="Kogle M.E."/>
            <person name="Barry K."/>
            <person name="Clum A."/>
            <person name="Na H."/>
            <person name="Ledsgaard L."/>
            <person name="Lin J."/>
            <person name="Lipzen A."/>
            <person name="Kuo A."/>
            <person name="Riley R."/>
            <person name="Mondo S."/>
            <person name="Labutti K."/>
            <person name="Haridas S."/>
            <person name="Pangalinan J."/>
            <person name="Salamov A.A."/>
            <person name="Simmons B.A."/>
            <person name="Magnuson J.K."/>
            <person name="Chen J."/>
            <person name="Drula E."/>
            <person name="Henrissat B."/>
            <person name="Wiebenga A."/>
            <person name="Lubbers R.J."/>
            <person name="Gomes A.C."/>
            <person name="Makela M.R."/>
            <person name="Stajich J."/>
            <person name="Grigoriev I.V."/>
            <person name="Mortensen U.H."/>
            <person name="De Vries R.P."/>
            <person name="Baker S.E."/>
            <person name="Andersen M.R."/>
        </authorList>
    </citation>
    <scope>NUCLEOTIDE SEQUENCE [LARGE SCALE GENOMIC DNA]</scope>
    <source>
        <strain evidence="2 3">CBS 588.65</strain>
    </source>
</reference>
<dbReference type="EMBL" id="JBFXLT010000030">
    <property type="protein sequence ID" value="KAL2814984.1"/>
    <property type="molecule type" value="Genomic_DNA"/>
</dbReference>
<name>A0ABR4HHL4_9EURO</name>
<sequence length="350" mass="40328">MCCLHRELRDGLSGKFNDWFDFTNSVYERNSSSNENDQRDCSTREKGVEREETANNRTGPTKSDYLKRQTTLLRAIQKNSELVDGDRKCGIPTCPLRHKPGSRYCIYHSAAISDLVLGFEFTDLKLPKWQLKLEPAAVDELQALKEQYERGSQTTWVIDVEFYVMKGGISPIPFQIAIRQLDGKLLLSTNVDYDLSLQRFLDQTKDEGTIKRILPSLFRRYYGCERTNGMKPSKISTIIKQLGYRPDRTKILSWYSALDMQCFLRLLSGKDDLIVPRISHHLHSNFQEIHIGNLLRKLLHSSWPTTSLPLVHTAILASCGREERNSHYHTAEYDTKAVVDVVREMIALLR</sequence>
<evidence type="ECO:0000313" key="3">
    <source>
        <dbReference type="Proteomes" id="UP001610334"/>
    </source>
</evidence>
<proteinExistence type="predicted"/>
<keyword evidence="3" id="KW-1185">Reference proteome</keyword>
<gene>
    <name evidence="2" type="ORF">BJX63DRAFT_186835</name>
</gene>
<dbReference type="Proteomes" id="UP001610334">
    <property type="component" value="Unassembled WGS sequence"/>
</dbReference>
<evidence type="ECO:0000313" key="2">
    <source>
        <dbReference type="EMBL" id="KAL2814984.1"/>
    </source>
</evidence>
<feature type="region of interest" description="Disordered" evidence="1">
    <location>
        <begin position="29"/>
        <end position="63"/>
    </location>
</feature>
<feature type="compositionally biased region" description="Basic and acidic residues" evidence="1">
    <location>
        <begin position="36"/>
        <end position="54"/>
    </location>
</feature>
<evidence type="ECO:0000256" key="1">
    <source>
        <dbReference type="SAM" id="MobiDB-lite"/>
    </source>
</evidence>
<comment type="caution">
    <text evidence="2">The sequence shown here is derived from an EMBL/GenBank/DDBJ whole genome shotgun (WGS) entry which is preliminary data.</text>
</comment>
<organism evidence="2 3">
    <name type="scientific">Aspergillus granulosus</name>
    <dbReference type="NCBI Taxonomy" id="176169"/>
    <lineage>
        <taxon>Eukaryota</taxon>
        <taxon>Fungi</taxon>
        <taxon>Dikarya</taxon>
        <taxon>Ascomycota</taxon>
        <taxon>Pezizomycotina</taxon>
        <taxon>Eurotiomycetes</taxon>
        <taxon>Eurotiomycetidae</taxon>
        <taxon>Eurotiales</taxon>
        <taxon>Aspergillaceae</taxon>
        <taxon>Aspergillus</taxon>
        <taxon>Aspergillus subgen. Nidulantes</taxon>
    </lineage>
</organism>